<comment type="caution">
    <text evidence="11">The sequence shown here is derived from an EMBL/GenBank/DDBJ whole genome shotgun (WGS) entry which is preliminary data.</text>
</comment>
<dbReference type="AlphaFoldDB" id="A0A818CNE0"/>
<feature type="domain" description="MRH" evidence="10">
    <location>
        <begin position="90"/>
        <end position="222"/>
    </location>
</feature>
<evidence type="ECO:0000256" key="3">
    <source>
        <dbReference type="ARBA" id="ARBA00022824"/>
    </source>
</evidence>
<feature type="chain" id="PRO_5032739500" description="Endoplasmic reticulum lectin 1" evidence="9">
    <location>
        <begin position="21"/>
        <end position="674"/>
    </location>
</feature>
<comment type="function">
    <text evidence="5">Probable lectin that binds selectively to improperly folded lumenal proteins. May function in endoplasmic reticulum quality control and endoplasmic reticulum-associated degradation (ERAD) of both non-glycosylated proteins and glycoproteins.</text>
</comment>
<protein>
    <recommendedName>
        <fullName evidence="6">Endoplasmic reticulum lectin 1</fullName>
    </recommendedName>
    <alternativeName>
        <fullName evidence="7">ER lectin</fullName>
    </alternativeName>
</protein>
<feature type="domain" description="MRH" evidence="10">
    <location>
        <begin position="346"/>
        <end position="470"/>
    </location>
</feature>
<dbReference type="PANTHER" id="PTHR15414">
    <property type="entry name" value="OS-9-RELATED"/>
    <property type="match status" value="1"/>
</dbReference>
<gene>
    <name evidence="11" type="ORF">GRG538_LOCUS12989</name>
</gene>
<comment type="subcellular location">
    <subcellularLocation>
        <location evidence="1">Endoplasmic reticulum</location>
    </subcellularLocation>
</comment>
<dbReference type="InterPro" id="IPR012913">
    <property type="entry name" value="OS9-like_dom"/>
</dbReference>
<evidence type="ECO:0000256" key="2">
    <source>
        <dbReference type="ARBA" id="ARBA00022729"/>
    </source>
</evidence>
<dbReference type="SUPFAM" id="SSF50911">
    <property type="entry name" value="Mannose 6-phosphate receptor domain"/>
    <property type="match status" value="3"/>
</dbReference>
<dbReference type="Proteomes" id="UP000663872">
    <property type="component" value="Unassembled WGS sequence"/>
</dbReference>
<dbReference type="GO" id="GO:0030970">
    <property type="term" value="P:retrograde protein transport, ER to cytosol"/>
    <property type="evidence" value="ECO:0007669"/>
    <property type="project" value="TreeGrafter"/>
</dbReference>
<keyword evidence="4" id="KW-1015">Disulfide bond</keyword>
<dbReference type="EMBL" id="CAJNYT010001877">
    <property type="protein sequence ID" value="CAF3434974.1"/>
    <property type="molecule type" value="Genomic_DNA"/>
</dbReference>
<evidence type="ECO:0000256" key="4">
    <source>
        <dbReference type="ARBA" id="ARBA00023157"/>
    </source>
</evidence>
<keyword evidence="2 9" id="KW-0732">Signal</keyword>
<dbReference type="Pfam" id="PF07915">
    <property type="entry name" value="PRKCSH"/>
    <property type="match status" value="3"/>
</dbReference>
<dbReference type="InterPro" id="IPR045149">
    <property type="entry name" value="OS-9-like"/>
</dbReference>
<dbReference type="InterPro" id="IPR044865">
    <property type="entry name" value="MRH_dom"/>
</dbReference>
<evidence type="ECO:0000256" key="7">
    <source>
        <dbReference type="ARBA" id="ARBA00041661"/>
    </source>
</evidence>
<evidence type="ECO:0000313" key="11">
    <source>
        <dbReference type="EMBL" id="CAF3434974.1"/>
    </source>
</evidence>
<evidence type="ECO:0000259" key="10">
    <source>
        <dbReference type="PROSITE" id="PS51914"/>
    </source>
</evidence>
<dbReference type="GO" id="GO:0005788">
    <property type="term" value="C:endoplasmic reticulum lumen"/>
    <property type="evidence" value="ECO:0007669"/>
    <property type="project" value="TreeGrafter"/>
</dbReference>
<feature type="signal peptide" evidence="9">
    <location>
        <begin position="1"/>
        <end position="20"/>
    </location>
</feature>
<accession>A0A818CNE0</accession>
<evidence type="ECO:0000256" key="5">
    <source>
        <dbReference type="ARBA" id="ARBA00037585"/>
    </source>
</evidence>
<feature type="region of interest" description="Disordered" evidence="8">
    <location>
        <begin position="291"/>
        <end position="328"/>
    </location>
</feature>
<organism evidence="11 12">
    <name type="scientific">Rotaria socialis</name>
    <dbReference type="NCBI Taxonomy" id="392032"/>
    <lineage>
        <taxon>Eukaryota</taxon>
        <taxon>Metazoa</taxon>
        <taxon>Spiralia</taxon>
        <taxon>Gnathifera</taxon>
        <taxon>Rotifera</taxon>
        <taxon>Eurotatoria</taxon>
        <taxon>Bdelloidea</taxon>
        <taxon>Philodinida</taxon>
        <taxon>Philodinidae</taxon>
        <taxon>Rotaria</taxon>
    </lineage>
</organism>
<feature type="region of interest" description="Disordered" evidence="8">
    <location>
        <begin position="469"/>
        <end position="505"/>
    </location>
</feature>
<dbReference type="PANTHER" id="PTHR15414:SF0">
    <property type="entry name" value="ENDOPLASMIC RETICULUM LECTIN 1"/>
    <property type="match status" value="1"/>
</dbReference>
<dbReference type="InterPro" id="IPR009011">
    <property type="entry name" value="Man6P_isomerase_rcpt-bd_dom_sf"/>
</dbReference>
<dbReference type="Gene3D" id="2.70.130.10">
    <property type="entry name" value="Mannose-6-phosphate receptor binding domain"/>
    <property type="match status" value="3"/>
</dbReference>
<evidence type="ECO:0000256" key="6">
    <source>
        <dbReference type="ARBA" id="ARBA00041108"/>
    </source>
</evidence>
<dbReference type="GO" id="GO:0030968">
    <property type="term" value="P:endoplasmic reticulum unfolded protein response"/>
    <property type="evidence" value="ECO:0007669"/>
    <property type="project" value="InterPro"/>
</dbReference>
<dbReference type="PROSITE" id="PS51914">
    <property type="entry name" value="MRH"/>
    <property type="match status" value="3"/>
</dbReference>
<evidence type="ECO:0000313" key="12">
    <source>
        <dbReference type="Proteomes" id="UP000663872"/>
    </source>
</evidence>
<reference evidence="11" key="1">
    <citation type="submission" date="2021-02" db="EMBL/GenBank/DDBJ databases">
        <authorList>
            <person name="Nowell W R."/>
        </authorList>
    </citation>
    <scope>NUCLEOTIDE SEQUENCE</scope>
</reference>
<evidence type="ECO:0000256" key="1">
    <source>
        <dbReference type="ARBA" id="ARBA00004240"/>
    </source>
</evidence>
<name>A0A818CNE0_9BILA</name>
<sequence length="674" mass="77518">MVLFFQIIYTILCLIPLSNTILEDDILYDIKWQPELTSPIDLDNSYTFASNRKENYLCTLPIVQTTVPTSTDTVLLSDIERLLENLHSKTSCVYRLDPYWTYELCHGIHVRQYHDTKIAGKKSIIQEYHLGYYHAEQQDVSTDSEGQSVLKIHHKTIYNNKTPMLAVRYTEGTTCEINANQPRETVVYYVCDERGSDGILNFEEVSSCYYEIIVASRWLCKLPAFSPVEPNRYSINCFPKENARQKPRGLKKLEDDRQLSMKGGRAQFTMTSSDGTTFIIQYQYGNDDDLDDLNEPSIKDQTSKVTPASPSEQKEVNNNQAARQEPLGNLGVDVDREFLQNFLSGKECLPGGTGWWKYEICYGRHVIQYHEEGQHRVSILLGTWNREKHIEWLNKSPKKRSAGNTRDRQFVSLYYTDGDTCDVTKTRRVVEVKLRCSKKTDKSHATSMYLVEPETCSYVLGYGNDDDLDDLNEPSIKDQTSKVTPASPSEPKEVNNNQAARQEPLGNLGVDVDREFLQNFLSGKECLPGGTGWWKYEICYGRHVIQYHEEGQHRVSILLGTWNREKHIEWLNKSPKKRSAGNTRDRQFVSLYYTDGDTCDVTKTRRVVEVKLRCSKKTDKSHATSMYLVEPETCSYVLGVESALFCNLADYTDEYGIPDNEKLIKRFQQPLPEK</sequence>
<evidence type="ECO:0000256" key="9">
    <source>
        <dbReference type="SAM" id="SignalP"/>
    </source>
</evidence>
<dbReference type="FunFam" id="2.70.130.10:FF:000001">
    <property type="entry name" value="Endoplasmic reticulum lectin 1"/>
    <property type="match status" value="2"/>
</dbReference>
<feature type="domain" description="MRH" evidence="10">
    <location>
        <begin position="524"/>
        <end position="648"/>
    </location>
</feature>
<evidence type="ECO:0000256" key="8">
    <source>
        <dbReference type="SAM" id="MobiDB-lite"/>
    </source>
</evidence>
<feature type="compositionally biased region" description="Polar residues" evidence="8">
    <location>
        <begin position="303"/>
        <end position="322"/>
    </location>
</feature>
<keyword evidence="3" id="KW-0256">Endoplasmic reticulum</keyword>
<proteinExistence type="predicted"/>